<comment type="caution">
    <text evidence="1">The sequence shown here is derived from an EMBL/GenBank/DDBJ whole genome shotgun (WGS) entry which is preliminary data.</text>
</comment>
<protein>
    <recommendedName>
        <fullName evidence="3">LysR family transcriptional regulator</fullName>
    </recommendedName>
</protein>
<accession>A0A4R3PZV3</accession>
<evidence type="ECO:0000313" key="2">
    <source>
        <dbReference type="Proteomes" id="UP000294576"/>
    </source>
</evidence>
<name>A0A4R3PZV3_RHISU</name>
<reference evidence="1 2" key="1">
    <citation type="submission" date="2019-03" db="EMBL/GenBank/DDBJ databases">
        <title>Genomic Encyclopedia of Type Strains, Phase IV (KMG-V): Genome sequencing to study the core and pangenomes of soil and plant-associated prokaryotes.</title>
        <authorList>
            <person name="Whitman W."/>
        </authorList>
    </citation>
    <scope>NUCLEOTIDE SEQUENCE [LARGE SCALE GENOMIC DNA]</scope>
    <source>
        <strain evidence="1 2">Hc14</strain>
    </source>
</reference>
<dbReference type="Gene3D" id="3.40.190.290">
    <property type="match status" value="1"/>
</dbReference>
<sequence length="109" mass="12110">MIEQELGLACHLQEITRGSASKRVWTRSGAYRLKIVLADYEREPVPIHIVHSEGHMVSTRVRAFVDFAAERLRHRAGVNAELPESDEVVGTRAAPVRGRLVAQTAALAR</sequence>
<dbReference type="Proteomes" id="UP000294576">
    <property type="component" value="Unassembled WGS sequence"/>
</dbReference>
<dbReference type="SUPFAM" id="SSF53850">
    <property type="entry name" value="Periplasmic binding protein-like II"/>
    <property type="match status" value="1"/>
</dbReference>
<organism evidence="1 2">
    <name type="scientific">Rhizobium sullae</name>
    <name type="common">Rhizobium hedysari</name>
    <dbReference type="NCBI Taxonomy" id="50338"/>
    <lineage>
        <taxon>Bacteria</taxon>
        <taxon>Pseudomonadati</taxon>
        <taxon>Pseudomonadota</taxon>
        <taxon>Alphaproteobacteria</taxon>
        <taxon>Hyphomicrobiales</taxon>
        <taxon>Rhizobiaceae</taxon>
        <taxon>Rhizobium/Agrobacterium group</taxon>
        <taxon>Rhizobium</taxon>
    </lineage>
</organism>
<evidence type="ECO:0008006" key="3">
    <source>
        <dbReference type="Google" id="ProtNLM"/>
    </source>
</evidence>
<dbReference type="EMBL" id="SMBH01000012">
    <property type="protein sequence ID" value="TCU13467.1"/>
    <property type="molecule type" value="Genomic_DNA"/>
</dbReference>
<evidence type="ECO:0000313" key="1">
    <source>
        <dbReference type="EMBL" id="TCU13467.1"/>
    </source>
</evidence>
<gene>
    <name evidence="1" type="ORF">EV132_112165</name>
</gene>
<dbReference type="AlphaFoldDB" id="A0A4R3PZV3"/>
<proteinExistence type="predicted"/>